<sequence>MAHPAITTPIVTPLPSIPLQPAPNASPVRSGYRLVPALVGRSGEKPVVVHVPCPDWCTVDHLAQRAVFLEDINHQGEPAALTITTLHPARVPLEVYLSWWPASDGISEKPCLSVDLDTEVEVYDRTAALAMADQLVAFAANVRRLAESLPDDNGDSSQADEALRRVRQGGAV</sequence>
<dbReference type="Proteomes" id="UP000282170">
    <property type="component" value="Chromosome"/>
</dbReference>
<dbReference type="KEGG" id="sfug:CNQ36_05025"/>
<keyword evidence="3" id="KW-1185">Reference proteome</keyword>
<protein>
    <submittedName>
        <fullName evidence="2">Uncharacterized protein</fullName>
    </submittedName>
</protein>
<name>A0A494UI54_9ACTN</name>
<evidence type="ECO:0000313" key="2">
    <source>
        <dbReference type="EMBL" id="AYL34842.1"/>
    </source>
</evidence>
<evidence type="ECO:0000313" key="3">
    <source>
        <dbReference type="Proteomes" id="UP000282170"/>
    </source>
</evidence>
<dbReference type="EMBL" id="CP023407">
    <property type="protein sequence ID" value="AYL34842.1"/>
    <property type="molecule type" value="Genomic_DNA"/>
</dbReference>
<gene>
    <name evidence="2" type="ORF">CNQ36_05025</name>
</gene>
<dbReference type="InterPro" id="IPR054202">
    <property type="entry name" value="DUF6907"/>
</dbReference>
<reference evidence="2 3" key="1">
    <citation type="submission" date="2017-09" db="EMBL/GenBank/DDBJ databases">
        <authorList>
            <person name="Zhang H."/>
            <person name="Hu S."/>
            <person name="Xu J."/>
            <person name="He Z."/>
        </authorList>
    </citation>
    <scope>NUCLEOTIDE SEQUENCE [LARGE SCALE GENOMIC DNA]</scope>
    <source>
        <strain evidence="2 3">TXX3120</strain>
    </source>
</reference>
<feature type="region of interest" description="Disordered" evidence="1">
    <location>
        <begin position="148"/>
        <end position="172"/>
    </location>
</feature>
<proteinExistence type="predicted"/>
<dbReference type="RefSeq" id="WP_121545101.1">
    <property type="nucleotide sequence ID" value="NZ_CP023407.1"/>
</dbReference>
<dbReference type="GeneID" id="93882155"/>
<organism evidence="2 3">
    <name type="scientific">Streptomyces fungicidicus</name>
    <dbReference type="NCBI Taxonomy" id="68203"/>
    <lineage>
        <taxon>Bacteria</taxon>
        <taxon>Bacillati</taxon>
        <taxon>Actinomycetota</taxon>
        <taxon>Actinomycetes</taxon>
        <taxon>Kitasatosporales</taxon>
        <taxon>Streptomycetaceae</taxon>
        <taxon>Streptomyces</taxon>
    </lineage>
</organism>
<dbReference type="Pfam" id="PF21848">
    <property type="entry name" value="DUF6907"/>
    <property type="match status" value="1"/>
</dbReference>
<dbReference type="AlphaFoldDB" id="A0A494UI54"/>
<evidence type="ECO:0000256" key="1">
    <source>
        <dbReference type="SAM" id="MobiDB-lite"/>
    </source>
</evidence>
<accession>A0A494UI54</accession>